<dbReference type="RefSeq" id="WP_200245411.1">
    <property type="nucleotide sequence ID" value="NZ_JAENHK010000008.1"/>
</dbReference>
<dbReference type="Gene3D" id="1.10.10.60">
    <property type="entry name" value="Homeodomain-like"/>
    <property type="match status" value="1"/>
</dbReference>
<proteinExistence type="predicted"/>
<keyword evidence="1" id="KW-0805">Transcription regulation</keyword>
<dbReference type="Pfam" id="PF12833">
    <property type="entry name" value="HTH_18"/>
    <property type="match status" value="1"/>
</dbReference>
<evidence type="ECO:0000313" key="5">
    <source>
        <dbReference type="EMBL" id="MBK1896047.1"/>
    </source>
</evidence>
<protein>
    <submittedName>
        <fullName evidence="5">AraC family transcriptional regulator</fullName>
    </submittedName>
</protein>
<evidence type="ECO:0000259" key="4">
    <source>
        <dbReference type="PROSITE" id="PS01124"/>
    </source>
</evidence>
<sequence length="305" mass="36113">MASQEPIRIKTISQFHTLRGLPKPKHPLISIIDFADMQNPPQKGSESIVFDFYTLSVKRNMNHKYRYGQQDYDFDEGILFFMAPNQVLRIERDEQFRPAEGWMLMIHPDFLWNKTLAKTITKYEFFDYSLHEALFLSDNEEQILQQLIENIRQEYNTNTDQFSSDIMASLLETLFNYSNRFYQRQFITRDKAHHEILERLETILNHYFNSEMIVNNGIPTVQYISEQLSISTGYLRTLLQNLTGQSTQYFIHQKLTEKAKEKLSTTNNSVSEIAYELGFEHPQSFSKFFKKMTNTTPLGFRELFN</sequence>
<keyword evidence="3" id="KW-0804">Transcription</keyword>
<dbReference type="SMART" id="SM00342">
    <property type="entry name" value="HTH_ARAC"/>
    <property type="match status" value="1"/>
</dbReference>
<evidence type="ECO:0000313" key="6">
    <source>
        <dbReference type="Proteomes" id="UP000628669"/>
    </source>
</evidence>
<dbReference type="SUPFAM" id="SSF46689">
    <property type="entry name" value="Homeodomain-like"/>
    <property type="match status" value="1"/>
</dbReference>
<name>A0ABS1FUG3_9FLAO</name>
<dbReference type="EMBL" id="JAENHK010000008">
    <property type="protein sequence ID" value="MBK1896047.1"/>
    <property type="molecule type" value="Genomic_DNA"/>
</dbReference>
<dbReference type="InterPro" id="IPR009057">
    <property type="entry name" value="Homeodomain-like_sf"/>
</dbReference>
<gene>
    <name evidence="5" type="ORF">JHL15_09815</name>
</gene>
<comment type="caution">
    <text evidence="5">The sequence shown here is derived from an EMBL/GenBank/DDBJ whole genome shotgun (WGS) entry which is preliminary data.</text>
</comment>
<keyword evidence="6" id="KW-1185">Reference proteome</keyword>
<reference evidence="6" key="1">
    <citation type="submission" date="2021-01" db="EMBL/GenBank/DDBJ databases">
        <title>Genome public.</title>
        <authorList>
            <person name="Liu C."/>
            <person name="Sun Q."/>
        </authorList>
    </citation>
    <scope>NUCLEOTIDE SEQUENCE [LARGE SCALE GENOMIC DNA]</scope>
    <source>
        <strain evidence="6">YIM B02567</strain>
    </source>
</reference>
<evidence type="ECO:0000256" key="3">
    <source>
        <dbReference type="ARBA" id="ARBA00023163"/>
    </source>
</evidence>
<dbReference type="InterPro" id="IPR018060">
    <property type="entry name" value="HTH_AraC"/>
</dbReference>
<feature type="domain" description="HTH araC/xylS-type" evidence="4">
    <location>
        <begin position="198"/>
        <end position="303"/>
    </location>
</feature>
<dbReference type="Proteomes" id="UP000628669">
    <property type="component" value="Unassembled WGS sequence"/>
</dbReference>
<dbReference type="PANTHER" id="PTHR43280:SF32">
    <property type="entry name" value="TRANSCRIPTIONAL REGULATORY PROTEIN"/>
    <property type="match status" value="1"/>
</dbReference>
<dbReference type="PRINTS" id="PR00032">
    <property type="entry name" value="HTHARAC"/>
</dbReference>
<accession>A0ABS1FUG3</accession>
<dbReference type="InterPro" id="IPR020449">
    <property type="entry name" value="Tscrpt_reg_AraC-type_HTH"/>
</dbReference>
<keyword evidence="2" id="KW-0238">DNA-binding</keyword>
<dbReference type="PANTHER" id="PTHR43280">
    <property type="entry name" value="ARAC-FAMILY TRANSCRIPTIONAL REGULATOR"/>
    <property type="match status" value="1"/>
</dbReference>
<evidence type="ECO:0000256" key="1">
    <source>
        <dbReference type="ARBA" id="ARBA00023015"/>
    </source>
</evidence>
<evidence type="ECO:0000256" key="2">
    <source>
        <dbReference type="ARBA" id="ARBA00023125"/>
    </source>
</evidence>
<organism evidence="5 6">
    <name type="scientific">Chryseobacterium paridis</name>
    <dbReference type="NCBI Taxonomy" id="2800328"/>
    <lineage>
        <taxon>Bacteria</taxon>
        <taxon>Pseudomonadati</taxon>
        <taxon>Bacteroidota</taxon>
        <taxon>Flavobacteriia</taxon>
        <taxon>Flavobacteriales</taxon>
        <taxon>Weeksellaceae</taxon>
        <taxon>Chryseobacterium group</taxon>
        <taxon>Chryseobacterium</taxon>
    </lineage>
</organism>
<dbReference type="PROSITE" id="PS01124">
    <property type="entry name" value="HTH_ARAC_FAMILY_2"/>
    <property type="match status" value="1"/>
</dbReference>